<feature type="chain" id="PRO_5042520783" evidence="1">
    <location>
        <begin position="19"/>
        <end position="127"/>
    </location>
</feature>
<comment type="caution">
    <text evidence="2">The sequence shown here is derived from an EMBL/GenBank/DDBJ whole genome shotgun (WGS) entry which is preliminary data.</text>
</comment>
<evidence type="ECO:0000313" key="3">
    <source>
        <dbReference type="Proteomes" id="UP001295740"/>
    </source>
</evidence>
<name>A0AAI8YIG5_9PEZI</name>
<dbReference type="Proteomes" id="UP001295740">
    <property type="component" value="Unassembled WGS sequence"/>
</dbReference>
<accession>A0AAI8YIG5</accession>
<evidence type="ECO:0000313" key="2">
    <source>
        <dbReference type="EMBL" id="CAJ2505822.1"/>
    </source>
</evidence>
<proteinExistence type="predicted"/>
<feature type="signal peptide" evidence="1">
    <location>
        <begin position="1"/>
        <end position="18"/>
    </location>
</feature>
<sequence length="127" mass="13622">MLTIVLPVLASALRVAAGLVVQRDPGDPDFYNTVAEIYSGPDCAVDSFVWADPIFGRGGVCQPLDRNNNTPDILSYRPTAIYPDCTVTLYTDSECQSTPYTAVVGECVQAGVPLVSAFVQCPFSDKL</sequence>
<organism evidence="2 3">
    <name type="scientific">Anthostomella pinea</name>
    <dbReference type="NCBI Taxonomy" id="933095"/>
    <lineage>
        <taxon>Eukaryota</taxon>
        <taxon>Fungi</taxon>
        <taxon>Dikarya</taxon>
        <taxon>Ascomycota</taxon>
        <taxon>Pezizomycotina</taxon>
        <taxon>Sordariomycetes</taxon>
        <taxon>Xylariomycetidae</taxon>
        <taxon>Xylariales</taxon>
        <taxon>Xylariaceae</taxon>
        <taxon>Anthostomella</taxon>
    </lineage>
</organism>
<dbReference type="AlphaFoldDB" id="A0AAI8YIG5"/>
<keyword evidence="3" id="KW-1185">Reference proteome</keyword>
<reference evidence="2" key="1">
    <citation type="submission" date="2023-10" db="EMBL/GenBank/DDBJ databases">
        <authorList>
            <person name="Hackl T."/>
        </authorList>
    </citation>
    <scope>NUCLEOTIDE SEQUENCE</scope>
</reference>
<keyword evidence="1" id="KW-0732">Signal</keyword>
<dbReference type="EMBL" id="CAUWAG010000007">
    <property type="protein sequence ID" value="CAJ2505822.1"/>
    <property type="molecule type" value="Genomic_DNA"/>
</dbReference>
<protein>
    <submittedName>
        <fullName evidence="2">Uu.00g132160.m01.CDS01</fullName>
    </submittedName>
</protein>
<gene>
    <name evidence="2" type="ORF">KHLLAP_LOCUS6290</name>
</gene>
<evidence type="ECO:0000256" key="1">
    <source>
        <dbReference type="SAM" id="SignalP"/>
    </source>
</evidence>